<accession>A0ABQ6B7J0</accession>
<name>A0ABQ6B7J0_9BRAD</name>
<protein>
    <submittedName>
        <fullName evidence="2">Uncharacterized protein</fullName>
    </submittedName>
</protein>
<dbReference type="EMBL" id="BSOW01000033">
    <property type="protein sequence ID" value="GLR90369.1"/>
    <property type="molecule type" value="Genomic_DNA"/>
</dbReference>
<sequence length="228" mass="24068">MARVQPKSSSTDDYARLIARAVAKGRPPPFSDDLDRYCESSPREIFTAFAGATRHMPPAGKDEALGIGYLFVLQRLLEQLRYRTDCGYADAAKLIADFQADVVTRVEAGQVDARMLAFVGGALHQSKIPASPELAAASARHSNNEDEGGPLPTDVRAALGDILEACGGDPFMIVGSLIESSHAMPVETRSSLAGAMALAGIPEGRANAVLFLLDPDAAVRCAVSVALD</sequence>
<evidence type="ECO:0000313" key="2">
    <source>
        <dbReference type="EMBL" id="GLR90369.1"/>
    </source>
</evidence>
<gene>
    <name evidence="2" type="ORF">GCM10007857_70840</name>
</gene>
<feature type="region of interest" description="Disordered" evidence="1">
    <location>
        <begin position="134"/>
        <end position="153"/>
    </location>
</feature>
<evidence type="ECO:0000256" key="1">
    <source>
        <dbReference type="SAM" id="MobiDB-lite"/>
    </source>
</evidence>
<dbReference type="Proteomes" id="UP001156905">
    <property type="component" value="Unassembled WGS sequence"/>
</dbReference>
<comment type="caution">
    <text evidence="2">The sequence shown here is derived from an EMBL/GenBank/DDBJ whole genome shotgun (WGS) entry which is preliminary data.</text>
</comment>
<keyword evidence="3" id="KW-1185">Reference proteome</keyword>
<reference evidence="3" key="1">
    <citation type="journal article" date="2019" name="Int. J. Syst. Evol. Microbiol.">
        <title>The Global Catalogue of Microorganisms (GCM) 10K type strain sequencing project: providing services to taxonomists for standard genome sequencing and annotation.</title>
        <authorList>
            <consortium name="The Broad Institute Genomics Platform"/>
            <consortium name="The Broad Institute Genome Sequencing Center for Infectious Disease"/>
            <person name="Wu L."/>
            <person name="Ma J."/>
        </authorList>
    </citation>
    <scope>NUCLEOTIDE SEQUENCE [LARGE SCALE GENOMIC DNA]</scope>
    <source>
        <strain evidence="3">NBRC 102520</strain>
    </source>
</reference>
<proteinExistence type="predicted"/>
<evidence type="ECO:0000313" key="3">
    <source>
        <dbReference type="Proteomes" id="UP001156905"/>
    </source>
</evidence>
<organism evidence="2 3">
    <name type="scientific">Bradyrhizobium iriomotense</name>
    <dbReference type="NCBI Taxonomy" id="441950"/>
    <lineage>
        <taxon>Bacteria</taxon>
        <taxon>Pseudomonadati</taxon>
        <taxon>Pseudomonadota</taxon>
        <taxon>Alphaproteobacteria</taxon>
        <taxon>Hyphomicrobiales</taxon>
        <taxon>Nitrobacteraceae</taxon>
        <taxon>Bradyrhizobium</taxon>
    </lineage>
</organism>